<gene>
    <name evidence="1" type="ORF">GZ988_010860</name>
</gene>
<accession>A0A7D7L348</accession>
<dbReference type="RefSeq" id="WP_035171093.1">
    <property type="nucleotide sequence ID" value="NZ_CP059438.1"/>
</dbReference>
<protein>
    <submittedName>
        <fullName evidence="1">Uncharacterized protein</fullName>
    </submittedName>
</protein>
<dbReference type="EMBL" id="CP059438">
    <property type="protein sequence ID" value="QMS61992.1"/>
    <property type="molecule type" value="Genomic_DNA"/>
</dbReference>
<sequence length="133" mass="15802">MFSFITDFFKKQKIKKFLEQNRINFNGYGGFNIDGLVVNEFGYLIKYISDGTISNFYDLQKIHQNKDMLLTNIDKECSKETLKEQEHFNISHETAIYNQNNLKNIIIKICSFIDICKELKLDYIKVKNSFYEN</sequence>
<proteinExistence type="predicted"/>
<dbReference type="AlphaFoldDB" id="A0A7D7L348"/>
<geneLocation type="plasmid" evidence="1">
    <name>pCFVi_ADRI545_P1</name>
</geneLocation>
<evidence type="ECO:0000313" key="1">
    <source>
        <dbReference type="EMBL" id="QMS61992.1"/>
    </source>
</evidence>
<reference evidence="1" key="1">
    <citation type="journal article" date="2021" name="PeerJ">
        <title>A comparison of fourteen fully characterized mammalian-associated Campylobacter fetus isolates suggests that loss of defense mechanisms contribute to high genomic plasticity and subspecies evolution.</title>
        <authorList>
            <person name="Nadin-Davis S.A."/>
            <person name="Chmara J."/>
            <person name="Carrillo C.D."/>
            <person name="Amoako K."/>
            <person name="Goji N."/>
            <person name="Duceppe M.O."/>
            <person name="Devenish J."/>
        </authorList>
    </citation>
    <scope>NUCLEOTIDE SEQUENCE</scope>
    <source>
        <plasmid evidence="1">pCFVi_ADRI545_P1</plasmid>
    </source>
</reference>
<organism evidence="1">
    <name type="scientific">Campylobacter fetus</name>
    <dbReference type="NCBI Taxonomy" id="196"/>
    <lineage>
        <taxon>Bacteria</taxon>
        <taxon>Pseudomonadati</taxon>
        <taxon>Campylobacterota</taxon>
        <taxon>Epsilonproteobacteria</taxon>
        <taxon>Campylobacterales</taxon>
        <taxon>Campylobacteraceae</taxon>
        <taxon>Campylobacter</taxon>
    </lineage>
</organism>
<keyword evidence="1" id="KW-0614">Plasmid</keyword>
<name>A0A7D7L348_CAMFE</name>